<evidence type="ECO:0000313" key="1">
    <source>
        <dbReference type="EMBL" id="SMB27019.1"/>
    </source>
</evidence>
<gene>
    <name evidence="1" type="primary">nosL</name>
    <name evidence="1" type="ORF">SDENCHOL_20274</name>
</gene>
<sequence length="176" mass="19239">MNLMTVRPPLRRLTLLALLLTVLAGCGAVEEGVPLPLEIDAGTSCTLDGMLLADFPGPKAQIHYSQGPADFFCDTVEMFSIYLRPEQQKRIRALYVQDMGKADWSAPQGHWIDARSAFFVADSQQRGSMGKTLASFASQADAQDFMAKHGGKLYRFADITPEMVALDGGALHDQTM</sequence>
<proteinExistence type="predicted"/>
<accession>A0A7Z7HRL1</accession>
<dbReference type="SUPFAM" id="SSF160387">
    <property type="entry name" value="NosL/MerB-like"/>
    <property type="match status" value="1"/>
</dbReference>
<dbReference type="RefSeq" id="WP_154716793.1">
    <property type="nucleotide sequence ID" value="NZ_LT837803.1"/>
</dbReference>
<dbReference type="AlphaFoldDB" id="A0A7Z7HRL1"/>
<protein>
    <submittedName>
        <fullName evidence="1">NosL protein</fullName>
    </submittedName>
</protein>
<reference evidence="1" key="1">
    <citation type="submission" date="2017-03" db="EMBL/GenBank/DDBJ databases">
        <authorList>
            <consortium name="AG Boll"/>
        </authorList>
    </citation>
    <scope>NUCLEOTIDE SEQUENCE [LARGE SCALE GENOMIC DNA]</scope>
    <source>
        <strain evidence="1">Chol</strain>
    </source>
</reference>
<dbReference type="InterPro" id="IPR008719">
    <property type="entry name" value="N2O_reductase_NosL"/>
</dbReference>
<dbReference type="PANTHER" id="PTHR41247:SF1">
    <property type="entry name" value="HTH-TYPE TRANSCRIPTIONAL REPRESSOR YCNK"/>
    <property type="match status" value="1"/>
</dbReference>
<evidence type="ECO:0000313" key="2">
    <source>
        <dbReference type="Proteomes" id="UP000242886"/>
    </source>
</evidence>
<dbReference type="Pfam" id="PF05573">
    <property type="entry name" value="NosL"/>
    <property type="match status" value="1"/>
</dbReference>
<dbReference type="PROSITE" id="PS51257">
    <property type="entry name" value="PROKAR_LIPOPROTEIN"/>
    <property type="match status" value="1"/>
</dbReference>
<name>A0A7Z7HRL1_9PROT</name>
<keyword evidence="2" id="KW-1185">Reference proteome</keyword>
<dbReference type="Proteomes" id="UP000242886">
    <property type="component" value="Chromosome SDENCHOL"/>
</dbReference>
<dbReference type="EMBL" id="LT837803">
    <property type="protein sequence ID" value="SMB27019.1"/>
    <property type="molecule type" value="Genomic_DNA"/>
</dbReference>
<organism evidence="1 2">
    <name type="scientific">Sterolibacterium denitrificans</name>
    <dbReference type="NCBI Taxonomy" id="157592"/>
    <lineage>
        <taxon>Bacteria</taxon>
        <taxon>Pseudomonadati</taxon>
        <taxon>Pseudomonadota</taxon>
        <taxon>Betaproteobacteria</taxon>
        <taxon>Nitrosomonadales</taxon>
        <taxon>Sterolibacteriaceae</taxon>
        <taxon>Sterolibacterium</taxon>
    </lineage>
</organism>
<dbReference type="Gene3D" id="3.30.70.2050">
    <property type="match status" value="1"/>
</dbReference>
<dbReference type="PANTHER" id="PTHR41247">
    <property type="entry name" value="HTH-TYPE TRANSCRIPTIONAL REPRESSOR YCNK"/>
    <property type="match status" value="1"/>
</dbReference>
<dbReference type="Gene3D" id="3.30.70.2060">
    <property type="match status" value="1"/>
</dbReference>